<keyword evidence="2" id="KW-1185">Reference proteome</keyword>
<gene>
    <name evidence="1" type="ORF">VP01_784g9</name>
</gene>
<dbReference type="Proteomes" id="UP000037035">
    <property type="component" value="Unassembled WGS sequence"/>
</dbReference>
<dbReference type="EMBL" id="LAVV01013327">
    <property type="protein sequence ID" value="KNZ45741.1"/>
    <property type="molecule type" value="Genomic_DNA"/>
</dbReference>
<name>A0A0L6UB34_9BASI</name>
<sequence>MVELNNKSLKLLRNSAMLLFESITKNSFSTHAHQTFIKTQEKIKKDHLAKQPFLFFTQDSWTTPNFTAMMTDTVHYIEKDSFMKQFHTFMWP</sequence>
<accession>A0A0L6UB34</accession>
<dbReference type="OrthoDB" id="2504290at2759"/>
<proteinExistence type="predicted"/>
<dbReference type="AlphaFoldDB" id="A0A0L6UB34"/>
<evidence type="ECO:0000313" key="1">
    <source>
        <dbReference type="EMBL" id="KNZ45741.1"/>
    </source>
</evidence>
<protein>
    <submittedName>
        <fullName evidence="1">Uncharacterized protein</fullName>
    </submittedName>
</protein>
<evidence type="ECO:0000313" key="2">
    <source>
        <dbReference type="Proteomes" id="UP000037035"/>
    </source>
</evidence>
<dbReference type="VEuPathDB" id="FungiDB:VP01_784g9"/>
<comment type="caution">
    <text evidence="1">The sequence shown here is derived from an EMBL/GenBank/DDBJ whole genome shotgun (WGS) entry which is preliminary data.</text>
</comment>
<reference evidence="1 2" key="1">
    <citation type="submission" date="2015-08" db="EMBL/GenBank/DDBJ databases">
        <title>Next Generation Sequencing and Analysis of the Genome of Puccinia sorghi L Schw, the Causal Agent of Maize Common Rust.</title>
        <authorList>
            <person name="Rochi L."/>
            <person name="Burguener G."/>
            <person name="Darino M."/>
            <person name="Turjanski A."/>
            <person name="Kreff E."/>
            <person name="Dieguez M.J."/>
            <person name="Sacco F."/>
        </authorList>
    </citation>
    <scope>NUCLEOTIDE SEQUENCE [LARGE SCALE GENOMIC DNA]</scope>
    <source>
        <strain evidence="1 2">RO10H11247</strain>
    </source>
</reference>
<organism evidence="1 2">
    <name type="scientific">Puccinia sorghi</name>
    <dbReference type="NCBI Taxonomy" id="27349"/>
    <lineage>
        <taxon>Eukaryota</taxon>
        <taxon>Fungi</taxon>
        <taxon>Dikarya</taxon>
        <taxon>Basidiomycota</taxon>
        <taxon>Pucciniomycotina</taxon>
        <taxon>Pucciniomycetes</taxon>
        <taxon>Pucciniales</taxon>
        <taxon>Pucciniaceae</taxon>
        <taxon>Puccinia</taxon>
    </lineage>
</organism>